<organism evidence="1 2">
    <name type="scientific">Sphingosinicella rhizophila</name>
    <dbReference type="NCBI Taxonomy" id="3050082"/>
    <lineage>
        <taxon>Bacteria</taxon>
        <taxon>Pseudomonadati</taxon>
        <taxon>Pseudomonadota</taxon>
        <taxon>Alphaproteobacteria</taxon>
        <taxon>Sphingomonadales</taxon>
        <taxon>Sphingosinicellaceae</taxon>
        <taxon>Sphingosinicella</taxon>
    </lineage>
</organism>
<proteinExistence type="predicted"/>
<keyword evidence="2" id="KW-1185">Reference proteome</keyword>
<accession>A0ABU3Q4E4</accession>
<dbReference type="InterPro" id="IPR032676">
    <property type="entry name" value="YkuD_2"/>
</dbReference>
<dbReference type="Proteomes" id="UP001259572">
    <property type="component" value="Unassembled WGS sequence"/>
</dbReference>
<dbReference type="PANTHER" id="PTHR38477:SF1">
    <property type="entry name" value="MUREIN L,D-TRANSPEPTIDASE CATALYTIC DOMAIN FAMILY PROTEIN"/>
    <property type="match status" value="1"/>
</dbReference>
<comment type="caution">
    <text evidence="1">The sequence shown here is derived from an EMBL/GenBank/DDBJ whole genome shotgun (WGS) entry which is preliminary data.</text>
</comment>
<dbReference type="EMBL" id="JAVUPU010000002">
    <property type="protein sequence ID" value="MDT9598271.1"/>
    <property type="molecule type" value="Genomic_DNA"/>
</dbReference>
<protein>
    <submittedName>
        <fullName evidence="1">Murein L,D-transpeptidase catalytic domain family protein</fullName>
    </submittedName>
</protein>
<evidence type="ECO:0000313" key="2">
    <source>
        <dbReference type="Proteomes" id="UP001259572"/>
    </source>
</evidence>
<name>A0ABU3Q4E4_9SPHN</name>
<dbReference type="Pfam" id="PF13645">
    <property type="entry name" value="YkuD_2"/>
    <property type="match status" value="1"/>
</dbReference>
<evidence type="ECO:0000313" key="1">
    <source>
        <dbReference type="EMBL" id="MDT9598271.1"/>
    </source>
</evidence>
<dbReference type="PANTHER" id="PTHR38477">
    <property type="entry name" value="HYPOTHETICAL EXPORTED PROTEIN"/>
    <property type="match status" value="1"/>
</dbReference>
<dbReference type="RefSeq" id="WP_315724163.1">
    <property type="nucleotide sequence ID" value="NZ_JAVUPU010000002.1"/>
</dbReference>
<sequence length="197" mass="21150">MQAGAAGLVACAARPALGAAAIVAPVQPKINPRLMERAKAALESKRGQIRDGDVIAITDFSQASRFDRFYLVDMIGGMVTSYQVAHGRGSDPAHSGYLEHFSNVVGSEATSAGAYVTENVYYGKYGRSLRLRGLDHSNSNAEARAIVVHAAKYAEPDMVDHFGKLGRSEGCFALSQISLQYVLQRLGPGRMIYADKV</sequence>
<reference evidence="1 2" key="1">
    <citation type="submission" date="2023-05" db="EMBL/GenBank/DDBJ databases">
        <authorList>
            <person name="Guo Y."/>
        </authorList>
    </citation>
    <scope>NUCLEOTIDE SEQUENCE [LARGE SCALE GENOMIC DNA]</scope>
    <source>
        <strain evidence="1 2">GR2756</strain>
    </source>
</reference>
<gene>
    <name evidence="1" type="ORF">RQX22_04815</name>
</gene>